<organism evidence="1 2">
    <name type="scientific">Mycoplana azooxidifex</name>
    <dbReference type="NCBI Taxonomy" id="1636188"/>
    <lineage>
        <taxon>Bacteria</taxon>
        <taxon>Pseudomonadati</taxon>
        <taxon>Pseudomonadota</taxon>
        <taxon>Alphaproteobacteria</taxon>
        <taxon>Hyphomicrobiales</taxon>
        <taxon>Rhizobiaceae</taxon>
        <taxon>Mycoplana</taxon>
    </lineage>
</organism>
<dbReference type="EMBL" id="JACIEE010000006">
    <property type="protein sequence ID" value="MBB3977747.1"/>
    <property type="molecule type" value="Genomic_DNA"/>
</dbReference>
<gene>
    <name evidence="1" type="ORF">GGQ64_002961</name>
</gene>
<evidence type="ECO:0000313" key="2">
    <source>
        <dbReference type="Proteomes" id="UP000574761"/>
    </source>
</evidence>
<reference evidence="1 2" key="1">
    <citation type="submission" date="2020-08" db="EMBL/GenBank/DDBJ databases">
        <title>Genomic Encyclopedia of Type Strains, Phase IV (KMG-IV): sequencing the most valuable type-strain genomes for metagenomic binning, comparative biology and taxonomic classification.</title>
        <authorList>
            <person name="Goeker M."/>
        </authorList>
    </citation>
    <scope>NUCLEOTIDE SEQUENCE [LARGE SCALE GENOMIC DNA]</scope>
    <source>
        <strain evidence="1 2">DSM 100211</strain>
    </source>
</reference>
<comment type="caution">
    <text evidence="1">The sequence shown here is derived from an EMBL/GenBank/DDBJ whole genome shotgun (WGS) entry which is preliminary data.</text>
</comment>
<accession>A0A7W6GJY4</accession>
<protein>
    <submittedName>
        <fullName evidence="1">Uncharacterized protein</fullName>
    </submittedName>
</protein>
<dbReference type="AlphaFoldDB" id="A0A7W6GJY4"/>
<keyword evidence="2" id="KW-1185">Reference proteome</keyword>
<evidence type="ECO:0000313" key="1">
    <source>
        <dbReference type="EMBL" id="MBB3977747.1"/>
    </source>
</evidence>
<sequence>MSFLFPPSLHALSVGDCRRMEAAVSGRRAEGGAVLEIRRILWPIRSVLVKGVGAAISGSVR</sequence>
<dbReference type="Proteomes" id="UP000574761">
    <property type="component" value="Unassembled WGS sequence"/>
</dbReference>
<name>A0A7W6GJY4_9HYPH</name>
<dbReference type="RefSeq" id="WP_183805525.1">
    <property type="nucleotide sequence ID" value="NZ_JACIEE010000006.1"/>
</dbReference>
<proteinExistence type="predicted"/>